<dbReference type="InterPro" id="IPR036034">
    <property type="entry name" value="PDZ_sf"/>
</dbReference>
<name>A0AAE3P1S1_9BACT</name>
<dbReference type="Proteomes" id="UP001221302">
    <property type="component" value="Unassembled WGS sequence"/>
</dbReference>
<organism evidence="7 8">
    <name type="scientific">Stygiobacter electus</name>
    <dbReference type="NCBI Taxonomy" id="3032292"/>
    <lineage>
        <taxon>Bacteria</taxon>
        <taxon>Pseudomonadati</taxon>
        <taxon>Ignavibacteriota</taxon>
        <taxon>Ignavibacteria</taxon>
        <taxon>Ignavibacteriales</taxon>
        <taxon>Melioribacteraceae</taxon>
        <taxon>Stygiobacter</taxon>
    </lineage>
</organism>
<dbReference type="Pfam" id="PF22694">
    <property type="entry name" value="CtpB_N-like"/>
    <property type="match status" value="1"/>
</dbReference>
<dbReference type="FunFam" id="2.30.42.10:FF:000063">
    <property type="entry name" value="Peptidase, S41 family"/>
    <property type="match status" value="1"/>
</dbReference>
<evidence type="ECO:0000313" key="7">
    <source>
        <dbReference type="EMBL" id="MDF1611438.1"/>
    </source>
</evidence>
<dbReference type="SMART" id="SM00228">
    <property type="entry name" value="PDZ"/>
    <property type="match status" value="1"/>
</dbReference>
<dbReference type="InterPro" id="IPR055210">
    <property type="entry name" value="CtpA/B_N"/>
</dbReference>
<dbReference type="GO" id="GO:0030288">
    <property type="term" value="C:outer membrane-bounded periplasmic space"/>
    <property type="evidence" value="ECO:0007669"/>
    <property type="project" value="TreeGrafter"/>
</dbReference>
<dbReference type="Gene3D" id="3.30.750.44">
    <property type="match status" value="1"/>
</dbReference>
<evidence type="ECO:0000259" key="6">
    <source>
        <dbReference type="PROSITE" id="PS50106"/>
    </source>
</evidence>
<dbReference type="GO" id="GO:0007165">
    <property type="term" value="P:signal transduction"/>
    <property type="evidence" value="ECO:0007669"/>
    <property type="project" value="TreeGrafter"/>
</dbReference>
<sequence>MIKYFKNIPLLILAVIIGVYLGLKLSKYISIDQSQAEANKLSQILDYTEKYYVDTVNSKKLVENAIKGMFSSLDPHTTYIDAEEQKLSEAEFRGNFEGIGVEFQIIHDTITVVSPITGGPSESVGIISGDRIIKIDGKNCIGWNNEKIIKTLRGSKGTKVLLSIYRPSNKKNIDFTVTRDKINLNSVDISIMTNNETGYIYLTRFSETSKDELIDALGKLQKQGMKQLILDLRNNPGGLLNQAVFISDLFIDNNKMIVYTKSRVPSFNEEFRAEKSYPFEKIPLVVLVNSGSASASEIFAGAIQDWDRGLIVGETTFGKGLVQRPFELSDGSAVRITIARYFTPSGRQIQRKYTDKEKYYLQALTREEKEQDNLNHQAEKDSLKPKFKTNAGRIVYGGGGITPDYIINAGRITNYSIELRKNNVYYLFIRKLMDKNGFDIKNKYGNDLKKFINEFNFSESQINDFIKFAEQQKIKFNNKEFSQDKDYILTVLKAFLARDLFNREGWYSTMLKRDVQFQKANSLFEEAKKMKGLKN</sequence>
<dbReference type="Gene3D" id="2.30.42.10">
    <property type="match status" value="1"/>
</dbReference>
<evidence type="ECO:0000256" key="5">
    <source>
        <dbReference type="RuleBase" id="RU004404"/>
    </source>
</evidence>
<dbReference type="InterPro" id="IPR004447">
    <property type="entry name" value="Peptidase_S41A"/>
</dbReference>
<dbReference type="CDD" id="cd06782">
    <property type="entry name" value="cpPDZ_CPP-like"/>
    <property type="match status" value="1"/>
</dbReference>
<dbReference type="NCBIfam" id="TIGR00225">
    <property type="entry name" value="prc"/>
    <property type="match status" value="1"/>
</dbReference>
<gene>
    <name evidence="7" type="ORF">P0M35_04695</name>
</gene>
<comment type="caution">
    <text evidence="7">The sequence shown here is derived from an EMBL/GenBank/DDBJ whole genome shotgun (WGS) entry which is preliminary data.</text>
</comment>
<dbReference type="InterPro" id="IPR005151">
    <property type="entry name" value="Tail-specific_protease"/>
</dbReference>
<dbReference type="Pfam" id="PF03572">
    <property type="entry name" value="Peptidase_S41"/>
    <property type="match status" value="1"/>
</dbReference>
<keyword evidence="4 5" id="KW-0720">Serine protease</keyword>
<dbReference type="GO" id="GO:0004175">
    <property type="term" value="F:endopeptidase activity"/>
    <property type="evidence" value="ECO:0007669"/>
    <property type="project" value="TreeGrafter"/>
</dbReference>
<dbReference type="Gene3D" id="3.90.226.10">
    <property type="entry name" value="2-enoyl-CoA Hydratase, Chain A, domain 1"/>
    <property type="match status" value="1"/>
</dbReference>
<evidence type="ECO:0000256" key="2">
    <source>
        <dbReference type="ARBA" id="ARBA00022670"/>
    </source>
</evidence>
<dbReference type="PANTHER" id="PTHR32060">
    <property type="entry name" value="TAIL-SPECIFIC PROTEASE"/>
    <property type="match status" value="1"/>
</dbReference>
<dbReference type="InterPro" id="IPR041489">
    <property type="entry name" value="PDZ_6"/>
</dbReference>
<dbReference type="RefSeq" id="WP_321535205.1">
    <property type="nucleotide sequence ID" value="NZ_JARGDL010000004.1"/>
</dbReference>
<dbReference type="CDD" id="cd07560">
    <property type="entry name" value="Peptidase_S41_CPP"/>
    <property type="match status" value="1"/>
</dbReference>
<dbReference type="GO" id="GO:0008236">
    <property type="term" value="F:serine-type peptidase activity"/>
    <property type="evidence" value="ECO:0007669"/>
    <property type="project" value="UniProtKB-KW"/>
</dbReference>
<evidence type="ECO:0000256" key="3">
    <source>
        <dbReference type="ARBA" id="ARBA00022801"/>
    </source>
</evidence>
<dbReference type="AlphaFoldDB" id="A0AAE3P1S1"/>
<evidence type="ECO:0000256" key="4">
    <source>
        <dbReference type="ARBA" id="ARBA00022825"/>
    </source>
</evidence>
<comment type="similarity">
    <text evidence="1 5">Belongs to the peptidase S41A family.</text>
</comment>
<accession>A0AAE3P1S1</accession>
<dbReference type="PANTHER" id="PTHR32060:SF30">
    <property type="entry name" value="CARBOXY-TERMINAL PROCESSING PROTEASE CTPA"/>
    <property type="match status" value="1"/>
</dbReference>
<dbReference type="SUPFAM" id="SSF52096">
    <property type="entry name" value="ClpP/crotonase"/>
    <property type="match status" value="1"/>
</dbReference>
<keyword evidence="2 5" id="KW-0645">Protease</keyword>
<keyword evidence="8" id="KW-1185">Reference proteome</keyword>
<dbReference type="PROSITE" id="PS50106">
    <property type="entry name" value="PDZ"/>
    <property type="match status" value="1"/>
</dbReference>
<dbReference type="InterPro" id="IPR001478">
    <property type="entry name" value="PDZ"/>
</dbReference>
<reference evidence="7" key="1">
    <citation type="submission" date="2023-03" db="EMBL/GenBank/DDBJ databases">
        <title>Stygiobacter electus gen. nov., sp. nov., facultatively anaerobic thermotolerant bacterium of the class Ignavibacteria from a well of Yessentuki mineral water deposit.</title>
        <authorList>
            <person name="Podosokorskaya O.A."/>
            <person name="Elcheninov A.G."/>
            <person name="Petrova N.F."/>
            <person name="Zavarzina D.G."/>
            <person name="Kublanov I.V."/>
            <person name="Merkel A.Y."/>
        </authorList>
    </citation>
    <scope>NUCLEOTIDE SEQUENCE</scope>
    <source>
        <strain evidence="7">09-Me</strain>
    </source>
</reference>
<proteinExistence type="inferred from homology"/>
<dbReference type="GO" id="GO:0006508">
    <property type="term" value="P:proteolysis"/>
    <property type="evidence" value="ECO:0007669"/>
    <property type="project" value="UniProtKB-KW"/>
</dbReference>
<keyword evidence="3 5" id="KW-0378">Hydrolase</keyword>
<evidence type="ECO:0000313" key="8">
    <source>
        <dbReference type="Proteomes" id="UP001221302"/>
    </source>
</evidence>
<dbReference type="SUPFAM" id="SSF50156">
    <property type="entry name" value="PDZ domain-like"/>
    <property type="match status" value="1"/>
</dbReference>
<protein>
    <submittedName>
        <fullName evidence="7">S41 family peptidase</fullName>
    </submittedName>
</protein>
<feature type="domain" description="PDZ" evidence="6">
    <location>
        <begin position="89"/>
        <end position="167"/>
    </location>
</feature>
<dbReference type="Pfam" id="PF17820">
    <property type="entry name" value="PDZ_6"/>
    <property type="match status" value="1"/>
</dbReference>
<dbReference type="EMBL" id="JARGDL010000004">
    <property type="protein sequence ID" value="MDF1611438.1"/>
    <property type="molecule type" value="Genomic_DNA"/>
</dbReference>
<dbReference type="SMART" id="SM00245">
    <property type="entry name" value="TSPc"/>
    <property type="match status" value="1"/>
</dbReference>
<evidence type="ECO:0000256" key="1">
    <source>
        <dbReference type="ARBA" id="ARBA00009179"/>
    </source>
</evidence>
<dbReference type="InterPro" id="IPR029045">
    <property type="entry name" value="ClpP/crotonase-like_dom_sf"/>
</dbReference>